<feature type="compositionally biased region" description="Polar residues" evidence="1">
    <location>
        <begin position="218"/>
        <end position="228"/>
    </location>
</feature>
<evidence type="ECO:0000259" key="2">
    <source>
        <dbReference type="Pfam" id="PF16486"/>
    </source>
</evidence>
<comment type="caution">
    <text evidence="3">The sequence shown here is derived from an EMBL/GenBank/DDBJ whole genome shotgun (WGS) entry which is preliminary data.</text>
</comment>
<dbReference type="InterPro" id="IPR016039">
    <property type="entry name" value="Thiolase-like"/>
</dbReference>
<reference evidence="3 4" key="1">
    <citation type="journal article" date="2018" name="Mol. Plant">
        <title>The genome of Artemisia annua provides insight into the evolution of Asteraceae family and artemisinin biosynthesis.</title>
        <authorList>
            <person name="Shen Q."/>
            <person name="Zhang L."/>
            <person name="Liao Z."/>
            <person name="Wang S."/>
            <person name="Yan T."/>
            <person name="Shi P."/>
            <person name="Liu M."/>
            <person name="Fu X."/>
            <person name="Pan Q."/>
            <person name="Wang Y."/>
            <person name="Lv Z."/>
            <person name="Lu X."/>
            <person name="Zhang F."/>
            <person name="Jiang W."/>
            <person name="Ma Y."/>
            <person name="Chen M."/>
            <person name="Hao X."/>
            <person name="Li L."/>
            <person name="Tang Y."/>
            <person name="Lv G."/>
            <person name="Zhou Y."/>
            <person name="Sun X."/>
            <person name="Brodelius P.E."/>
            <person name="Rose J.K.C."/>
            <person name="Tang K."/>
        </authorList>
    </citation>
    <scope>NUCLEOTIDE SEQUENCE [LARGE SCALE GENOMIC DNA]</scope>
    <source>
        <strain evidence="4">cv. Huhao1</strain>
        <tissue evidence="3">Leaf</tissue>
    </source>
</reference>
<dbReference type="Gene3D" id="3.40.47.10">
    <property type="match status" value="1"/>
</dbReference>
<accession>A0A2U1N0U7</accession>
<organism evidence="3 4">
    <name type="scientific">Artemisia annua</name>
    <name type="common">Sweet wormwood</name>
    <dbReference type="NCBI Taxonomy" id="35608"/>
    <lineage>
        <taxon>Eukaryota</taxon>
        <taxon>Viridiplantae</taxon>
        <taxon>Streptophyta</taxon>
        <taxon>Embryophyta</taxon>
        <taxon>Tracheophyta</taxon>
        <taxon>Spermatophyta</taxon>
        <taxon>Magnoliopsida</taxon>
        <taxon>eudicotyledons</taxon>
        <taxon>Gunneridae</taxon>
        <taxon>Pentapetalae</taxon>
        <taxon>asterids</taxon>
        <taxon>campanulids</taxon>
        <taxon>Asterales</taxon>
        <taxon>Asteraceae</taxon>
        <taxon>Asteroideae</taxon>
        <taxon>Anthemideae</taxon>
        <taxon>Artemisiinae</taxon>
        <taxon>Artemisia</taxon>
    </lineage>
</organism>
<proteinExistence type="predicted"/>
<dbReference type="AlphaFoldDB" id="A0A2U1N0U7"/>
<evidence type="ECO:0000256" key="1">
    <source>
        <dbReference type="SAM" id="MobiDB-lite"/>
    </source>
</evidence>
<dbReference type="EMBL" id="PKPP01003895">
    <property type="protein sequence ID" value="PWA67118.1"/>
    <property type="molecule type" value="Genomic_DNA"/>
</dbReference>
<keyword evidence="4" id="KW-1185">Reference proteome</keyword>
<dbReference type="InterPro" id="IPR012340">
    <property type="entry name" value="NA-bd_OB-fold"/>
</dbReference>
<evidence type="ECO:0000313" key="4">
    <source>
        <dbReference type="Proteomes" id="UP000245207"/>
    </source>
</evidence>
<dbReference type="STRING" id="35608.A0A2U1N0U7"/>
<feature type="domain" description="Protein argonaute N-terminal" evidence="2">
    <location>
        <begin position="249"/>
        <end position="330"/>
    </location>
</feature>
<sequence>MVEVTNLFAGYLRSYCVQIAIRNIVTGTSSPVSDSAASVLLMKRSTALQKGLPILGLFRLHPNPFASSDNTVTFSLWNDMATIFEIQKYMALEKPVTIAISSCLAKRYGGGIKLSATPTTSYYLNPNVPDPKIVAILPLEVQTERQAELEEERVRSCILLTTLRETNQDIQKMKLTHGTSTNVILVGKNIGSARILPTPNYKGFPQQPGVTMQPVCAEQSTGSSSNQPVHEEMAQLKPPSTEETAVQAVTITPEVTSRGVNRVVMAQLVKLYKESHLGKRLPAYDGRKSLYMAAPLPFVSKDLKFFFLDDDDGTGSARREKDFKVVIKLALHAD</sequence>
<feature type="region of interest" description="Disordered" evidence="1">
    <location>
        <begin position="217"/>
        <end position="242"/>
    </location>
</feature>
<dbReference type="Proteomes" id="UP000245207">
    <property type="component" value="Unassembled WGS sequence"/>
</dbReference>
<dbReference type="InterPro" id="IPR032474">
    <property type="entry name" value="Argonaute_N"/>
</dbReference>
<dbReference type="OrthoDB" id="1938994at2759"/>
<dbReference type="GO" id="GO:0016746">
    <property type="term" value="F:acyltransferase activity"/>
    <property type="evidence" value="ECO:0007669"/>
    <property type="project" value="InterPro"/>
</dbReference>
<dbReference type="Gene3D" id="2.40.50.140">
    <property type="entry name" value="Nucleic acid-binding proteins"/>
    <property type="match status" value="1"/>
</dbReference>
<dbReference type="SUPFAM" id="SSF50249">
    <property type="entry name" value="Nucleic acid-binding proteins"/>
    <property type="match status" value="1"/>
</dbReference>
<protein>
    <submittedName>
        <fullName evidence="3">Argonaute/Dicer protein, PAZ</fullName>
    </submittedName>
</protein>
<gene>
    <name evidence="3" type="ORF">CTI12_AA321230</name>
</gene>
<name>A0A2U1N0U7_ARTAN</name>
<evidence type="ECO:0000313" key="3">
    <source>
        <dbReference type="EMBL" id="PWA67118.1"/>
    </source>
</evidence>
<dbReference type="Pfam" id="PF16486">
    <property type="entry name" value="ArgoN"/>
    <property type="match status" value="1"/>
</dbReference>